<feature type="domain" description="O-methyltransferase dimerisation" evidence="5">
    <location>
        <begin position="65"/>
        <end position="140"/>
    </location>
</feature>
<accession>A0ABN1EY51</accession>
<gene>
    <name evidence="6" type="ORF">GCM10009416_14980</name>
</gene>
<evidence type="ECO:0000313" key="6">
    <source>
        <dbReference type="EMBL" id="GAA0577431.1"/>
    </source>
</evidence>
<evidence type="ECO:0000259" key="4">
    <source>
        <dbReference type="Pfam" id="PF00891"/>
    </source>
</evidence>
<dbReference type="Pfam" id="PF08100">
    <property type="entry name" value="Dimerisation"/>
    <property type="match status" value="1"/>
</dbReference>
<dbReference type="SUPFAM" id="SSF53335">
    <property type="entry name" value="S-adenosyl-L-methionine-dependent methyltransferases"/>
    <property type="match status" value="1"/>
</dbReference>
<dbReference type="InterPro" id="IPR012967">
    <property type="entry name" value="COMT_dimerisation"/>
</dbReference>
<dbReference type="PANTHER" id="PTHR43712">
    <property type="entry name" value="PUTATIVE (AFU_ORTHOLOGUE AFUA_4G14580)-RELATED"/>
    <property type="match status" value="1"/>
</dbReference>
<evidence type="ECO:0000256" key="3">
    <source>
        <dbReference type="ARBA" id="ARBA00022691"/>
    </source>
</evidence>
<evidence type="ECO:0000256" key="2">
    <source>
        <dbReference type="ARBA" id="ARBA00022679"/>
    </source>
</evidence>
<proteinExistence type="predicted"/>
<reference evidence="6 7" key="1">
    <citation type="journal article" date="2019" name="Int. J. Syst. Evol. Microbiol.">
        <title>The Global Catalogue of Microorganisms (GCM) 10K type strain sequencing project: providing services to taxonomists for standard genome sequencing and annotation.</title>
        <authorList>
            <consortium name="The Broad Institute Genomics Platform"/>
            <consortium name="The Broad Institute Genome Sequencing Center for Infectious Disease"/>
            <person name="Wu L."/>
            <person name="Ma J."/>
        </authorList>
    </citation>
    <scope>NUCLEOTIDE SEQUENCE [LARGE SCALE GENOMIC DNA]</scope>
    <source>
        <strain evidence="6 7">JCM 9933</strain>
    </source>
</reference>
<comment type="caution">
    <text evidence="6">The sequence shown here is derived from an EMBL/GenBank/DDBJ whole genome shotgun (WGS) entry which is preliminary data.</text>
</comment>
<dbReference type="RefSeq" id="WP_343894577.1">
    <property type="nucleotide sequence ID" value="NZ_BAAAFZ010000015.1"/>
</dbReference>
<keyword evidence="7" id="KW-1185">Reference proteome</keyword>
<dbReference type="Gene3D" id="3.40.50.150">
    <property type="entry name" value="Vaccinia Virus protein VP39"/>
    <property type="match status" value="1"/>
</dbReference>
<dbReference type="Gene3D" id="1.10.10.10">
    <property type="entry name" value="Winged helix-like DNA-binding domain superfamily/Winged helix DNA-binding domain"/>
    <property type="match status" value="1"/>
</dbReference>
<feature type="domain" description="O-methyltransferase C-terminal" evidence="4">
    <location>
        <begin position="157"/>
        <end position="370"/>
    </location>
</feature>
<dbReference type="PROSITE" id="PS51683">
    <property type="entry name" value="SAM_OMT_II"/>
    <property type="match status" value="1"/>
</dbReference>
<dbReference type="GO" id="GO:0008168">
    <property type="term" value="F:methyltransferase activity"/>
    <property type="evidence" value="ECO:0007669"/>
    <property type="project" value="UniProtKB-KW"/>
</dbReference>
<evidence type="ECO:0000313" key="7">
    <source>
        <dbReference type="Proteomes" id="UP001501588"/>
    </source>
</evidence>
<dbReference type="InterPro" id="IPR036388">
    <property type="entry name" value="WH-like_DNA-bd_sf"/>
</dbReference>
<dbReference type="PANTHER" id="PTHR43712:SF2">
    <property type="entry name" value="O-METHYLTRANSFERASE CICE"/>
    <property type="match status" value="1"/>
</dbReference>
<dbReference type="CDD" id="cd02440">
    <property type="entry name" value="AdoMet_MTases"/>
    <property type="match status" value="1"/>
</dbReference>
<dbReference type="InterPro" id="IPR036390">
    <property type="entry name" value="WH_DNA-bd_sf"/>
</dbReference>
<dbReference type="InterPro" id="IPR001077">
    <property type="entry name" value="COMT_C"/>
</dbReference>
<keyword evidence="1 6" id="KW-0489">Methyltransferase</keyword>
<name>A0ABN1EY51_9PROT</name>
<dbReference type="SUPFAM" id="SSF46785">
    <property type="entry name" value="Winged helix' DNA-binding domain"/>
    <property type="match status" value="1"/>
</dbReference>
<evidence type="ECO:0000259" key="5">
    <source>
        <dbReference type="Pfam" id="PF08100"/>
    </source>
</evidence>
<dbReference type="Proteomes" id="UP001501588">
    <property type="component" value="Unassembled WGS sequence"/>
</dbReference>
<organism evidence="6 7">
    <name type="scientific">Craurococcus roseus</name>
    <dbReference type="NCBI Taxonomy" id="77585"/>
    <lineage>
        <taxon>Bacteria</taxon>
        <taxon>Pseudomonadati</taxon>
        <taxon>Pseudomonadota</taxon>
        <taxon>Alphaproteobacteria</taxon>
        <taxon>Acetobacterales</taxon>
        <taxon>Acetobacteraceae</taxon>
        <taxon>Craurococcus</taxon>
    </lineage>
</organism>
<dbReference type="Pfam" id="PF00891">
    <property type="entry name" value="Methyltransf_2"/>
    <property type="match status" value="1"/>
</dbReference>
<protein>
    <submittedName>
        <fullName evidence="6">Methyltransferase</fullName>
    </submittedName>
</protein>
<dbReference type="Gene3D" id="1.10.287.1350">
    <property type="match status" value="1"/>
</dbReference>
<evidence type="ECO:0000256" key="1">
    <source>
        <dbReference type="ARBA" id="ARBA00022603"/>
    </source>
</evidence>
<dbReference type="InterPro" id="IPR029063">
    <property type="entry name" value="SAM-dependent_MTases_sf"/>
</dbReference>
<keyword evidence="3" id="KW-0949">S-adenosyl-L-methionine</keyword>
<keyword evidence="2" id="KW-0808">Transferase</keyword>
<dbReference type="GO" id="GO:0032259">
    <property type="term" value="P:methylation"/>
    <property type="evidence" value="ECO:0007669"/>
    <property type="project" value="UniProtKB-KW"/>
</dbReference>
<dbReference type="InterPro" id="IPR016461">
    <property type="entry name" value="COMT-like"/>
</dbReference>
<sequence>MAAGSTAQAAPGEGRGFGPASGASLLDRVRDWRDRMVADPMFRSWAARFPLTRPVARRRARALFDLCAGFVYSQVLAACVRLRVFDLLSDGPKTSQAVAARTDLPPEAAVRLLEAAAALGLAARRSGGRYGLGPLGAAMVGNPGLAAMVEHHAVFYADLRDPVALLRGATGTGLARYWPYATGGAAAGLGPLEVTAYSALMAASQPLVAEEVLGAYDLRRHRCLLDVGGGEGGFLCAAGAAAPDLRLVLFDLPAVAERARARLDAAGLSSRATVAGGDFLADALPTGADIVSLVRVLHDHDEDGALALLRAVRRALPPGGTLLLAEPMSGTPGAEPVGEAYFGFYLLAMGRGRPRTPAEIGALLRAAGFADTRPRRTSTPLLTGLMTARAA</sequence>
<dbReference type="EMBL" id="BAAAFZ010000015">
    <property type="protein sequence ID" value="GAA0577431.1"/>
    <property type="molecule type" value="Genomic_DNA"/>
</dbReference>